<accession>A0A383A5G6</accession>
<dbReference type="GO" id="GO:0050660">
    <property type="term" value="F:flavin adenine dinucleotide binding"/>
    <property type="evidence" value="ECO:0007669"/>
    <property type="project" value="InterPro"/>
</dbReference>
<dbReference type="PANTHER" id="PTHR43884:SF25">
    <property type="entry name" value="ACYL-COA DEHYDROGENASE YDBM-RELATED"/>
    <property type="match status" value="1"/>
</dbReference>
<evidence type="ECO:0000256" key="1">
    <source>
        <dbReference type="ARBA" id="ARBA00023002"/>
    </source>
</evidence>
<feature type="non-terminal residue" evidence="4">
    <location>
        <position position="172"/>
    </location>
</feature>
<dbReference type="InterPro" id="IPR037069">
    <property type="entry name" value="AcylCoA_DH/ox_N_sf"/>
</dbReference>
<dbReference type="InterPro" id="IPR013786">
    <property type="entry name" value="AcylCoA_DH/ox_N"/>
</dbReference>
<proteinExistence type="predicted"/>
<gene>
    <name evidence="4" type="ORF">METZ01_LOCUS455092</name>
</gene>
<protein>
    <recommendedName>
        <fullName evidence="3">Acyl-CoA dehydrogenase/oxidase N-terminal domain-containing protein</fullName>
    </recommendedName>
</protein>
<sequence>VVICQIEYRPSLKKAREIYMWPNSEKQKKIVETAKVIAKKISPTSPRHDVNATFPVEHFDLMRQKGYLKACVPENYGGPGHGITDMVLSQFEIGKACGSTAVAVGMHHQVVGTESESEQWPIKIRSKIFNDVVQSGAITNNIASEPELGSPRGGGRPSTSLTKTNANEWLLN</sequence>
<feature type="non-terminal residue" evidence="4">
    <location>
        <position position="1"/>
    </location>
</feature>
<evidence type="ECO:0000259" key="3">
    <source>
        <dbReference type="Pfam" id="PF02771"/>
    </source>
</evidence>
<evidence type="ECO:0000313" key="4">
    <source>
        <dbReference type="EMBL" id="SVE02238.1"/>
    </source>
</evidence>
<dbReference type="InterPro" id="IPR009100">
    <property type="entry name" value="AcylCoA_DH/oxidase_NM_dom_sf"/>
</dbReference>
<organism evidence="4">
    <name type="scientific">marine metagenome</name>
    <dbReference type="NCBI Taxonomy" id="408172"/>
    <lineage>
        <taxon>unclassified sequences</taxon>
        <taxon>metagenomes</taxon>
        <taxon>ecological metagenomes</taxon>
    </lineage>
</organism>
<feature type="compositionally biased region" description="Polar residues" evidence="2">
    <location>
        <begin position="162"/>
        <end position="172"/>
    </location>
</feature>
<dbReference type="EMBL" id="UINC01188829">
    <property type="protein sequence ID" value="SVE02238.1"/>
    <property type="molecule type" value="Genomic_DNA"/>
</dbReference>
<reference evidence="4" key="1">
    <citation type="submission" date="2018-05" db="EMBL/GenBank/DDBJ databases">
        <authorList>
            <person name="Lanie J.A."/>
            <person name="Ng W.-L."/>
            <person name="Kazmierczak K.M."/>
            <person name="Andrzejewski T.M."/>
            <person name="Davidsen T.M."/>
            <person name="Wayne K.J."/>
            <person name="Tettelin H."/>
            <person name="Glass J.I."/>
            <person name="Rusch D."/>
            <person name="Podicherti R."/>
            <person name="Tsui H.-C.T."/>
            <person name="Winkler M.E."/>
        </authorList>
    </citation>
    <scope>NUCLEOTIDE SEQUENCE</scope>
</reference>
<name>A0A383A5G6_9ZZZZ</name>
<dbReference type="PANTHER" id="PTHR43884">
    <property type="entry name" value="ACYL-COA DEHYDROGENASE"/>
    <property type="match status" value="1"/>
</dbReference>
<dbReference type="GO" id="GO:0003995">
    <property type="term" value="F:acyl-CoA dehydrogenase activity"/>
    <property type="evidence" value="ECO:0007669"/>
    <property type="project" value="TreeGrafter"/>
</dbReference>
<feature type="region of interest" description="Disordered" evidence="2">
    <location>
        <begin position="143"/>
        <end position="172"/>
    </location>
</feature>
<evidence type="ECO:0000256" key="2">
    <source>
        <dbReference type="SAM" id="MobiDB-lite"/>
    </source>
</evidence>
<feature type="domain" description="Acyl-CoA dehydrogenase/oxidase N-terminal" evidence="3">
    <location>
        <begin position="24"/>
        <end position="112"/>
    </location>
</feature>
<dbReference type="Pfam" id="PF02771">
    <property type="entry name" value="Acyl-CoA_dh_N"/>
    <property type="match status" value="1"/>
</dbReference>
<dbReference type="SUPFAM" id="SSF56645">
    <property type="entry name" value="Acyl-CoA dehydrogenase NM domain-like"/>
    <property type="match status" value="1"/>
</dbReference>
<dbReference type="AlphaFoldDB" id="A0A383A5G6"/>
<keyword evidence="1" id="KW-0560">Oxidoreductase</keyword>
<dbReference type="Gene3D" id="1.10.540.10">
    <property type="entry name" value="Acyl-CoA dehydrogenase/oxidase, N-terminal domain"/>
    <property type="match status" value="1"/>
</dbReference>